<evidence type="ECO:0000313" key="9">
    <source>
        <dbReference type="Proteomes" id="UP000803884"/>
    </source>
</evidence>
<evidence type="ECO:0000256" key="6">
    <source>
        <dbReference type="SAM" id="Phobius"/>
    </source>
</evidence>
<gene>
    <name evidence="8" type="ORF">WHR41_06353</name>
</gene>
<keyword evidence="4 6" id="KW-1133">Transmembrane helix</keyword>
<dbReference type="Pfam" id="PF07690">
    <property type="entry name" value="MFS_1"/>
    <property type="match status" value="1"/>
</dbReference>
<feature type="transmembrane region" description="Helical" evidence="6">
    <location>
        <begin position="446"/>
        <end position="469"/>
    </location>
</feature>
<evidence type="ECO:0000313" key="8">
    <source>
        <dbReference type="EMBL" id="KAL1584495.1"/>
    </source>
</evidence>
<dbReference type="PROSITE" id="PS50850">
    <property type="entry name" value="MFS"/>
    <property type="match status" value="1"/>
</dbReference>
<feature type="transmembrane region" description="Helical" evidence="6">
    <location>
        <begin position="351"/>
        <end position="371"/>
    </location>
</feature>
<evidence type="ECO:0000256" key="1">
    <source>
        <dbReference type="ARBA" id="ARBA00004141"/>
    </source>
</evidence>
<feature type="transmembrane region" description="Helical" evidence="6">
    <location>
        <begin position="50"/>
        <end position="68"/>
    </location>
</feature>
<feature type="transmembrane region" description="Helical" evidence="6">
    <location>
        <begin position="129"/>
        <end position="147"/>
    </location>
</feature>
<dbReference type="GeneID" id="96007796"/>
<evidence type="ECO:0000256" key="5">
    <source>
        <dbReference type="ARBA" id="ARBA00023136"/>
    </source>
</evidence>
<dbReference type="Proteomes" id="UP000803884">
    <property type="component" value="Unassembled WGS sequence"/>
</dbReference>
<evidence type="ECO:0000256" key="4">
    <source>
        <dbReference type="ARBA" id="ARBA00022989"/>
    </source>
</evidence>
<dbReference type="PANTHER" id="PTHR43791:SF50">
    <property type="entry name" value="TRANSPORTER, PUTATIVE (AFU_ORTHOLOGUE AFUA_2G00840)-RELATED"/>
    <property type="match status" value="1"/>
</dbReference>
<feature type="transmembrane region" description="Helical" evidence="6">
    <location>
        <begin position="413"/>
        <end position="434"/>
    </location>
</feature>
<feature type="transmembrane region" description="Helical" evidence="6">
    <location>
        <begin position="96"/>
        <end position="117"/>
    </location>
</feature>
<evidence type="ECO:0000259" key="7">
    <source>
        <dbReference type="PROSITE" id="PS50850"/>
    </source>
</evidence>
<evidence type="ECO:0000256" key="2">
    <source>
        <dbReference type="ARBA" id="ARBA00022448"/>
    </source>
</evidence>
<accession>A0AB34KLK7</accession>
<name>A0AB34KLK7_9PEZI</name>
<dbReference type="EMBL" id="JAAQHG020000026">
    <property type="protein sequence ID" value="KAL1584495.1"/>
    <property type="molecule type" value="Genomic_DNA"/>
</dbReference>
<feature type="transmembrane region" description="Helical" evidence="6">
    <location>
        <begin position="153"/>
        <end position="173"/>
    </location>
</feature>
<feature type="transmembrane region" description="Helical" evidence="6">
    <location>
        <begin position="185"/>
        <end position="207"/>
    </location>
</feature>
<dbReference type="FunFam" id="1.20.1250.20:FF:000188">
    <property type="entry name" value="MFS general substrate transporter"/>
    <property type="match status" value="1"/>
</dbReference>
<sequence>MDKSTDVEVTVPSDELKRTTSITSDSNGNTVIEHGDGETYTIDRAAERRLVWKFDLHILPLLAVMYLFNALDKANLGNAKTAGLEKDLNMDGTNQYNIILSIFFVPYVLTAPFLAILGKKYGPSRVLPAMMFSFGSMTLLVVAAYNFGGLFALRWFLGMAESAFFPLVIYYQTQFYRRGELGRRLAIFYAASNIAYAFGGLLAFGTFQIENAGLDRWRWLFVIEGSLTICMSIVAFIFLPYSAAYARFLTEDEKKLAFYRMQVDSSAVVNEKFVFRDAIAILKEPTSWIILGIEMCLGIPLQSVGLFLPQIVARLGYGTIKTNLYTVAPNVTGAVMLLVLGFASDYTRWRFPFVALGFFFTFMGFVIYAAIDVESSLQVAYFACFMMTWGTSAPSVLLDTWFNNNIAHEGRRVLLTSIGIPLANLMGIVSSNIFRPQDAPDYIPALVTTAAFGATGIVLTLSLGAFMIFDNKRRDRKQGTRKRGQDVSTALMRDGPKTPDFRWYY</sequence>
<keyword evidence="2" id="KW-0813">Transport</keyword>
<feature type="transmembrane region" description="Helical" evidence="6">
    <location>
        <begin position="219"/>
        <end position="239"/>
    </location>
</feature>
<feature type="transmembrane region" description="Helical" evidence="6">
    <location>
        <begin position="377"/>
        <end position="401"/>
    </location>
</feature>
<keyword evidence="9" id="KW-1185">Reference proteome</keyword>
<keyword evidence="5 6" id="KW-0472">Membrane</keyword>
<dbReference type="RefSeq" id="XP_069227601.1">
    <property type="nucleotide sequence ID" value="XM_069374958.1"/>
</dbReference>
<dbReference type="GO" id="GO:0022857">
    <property type="term" value="F:transmembrane transporter activity"/>
    <property type="evidence" value="ECO:0007669"/>
    <property type="project" value="InterPro"/>
</dbReference>
<protein>
    <recommendedName>
        <fullName evidence="7">Major facilitator superfamily (MFS) profile domain-containing protein</fullName>
    </recommendedName>
</protein>
<feature type="transmembrane region" description="Helical" evidence="6">
    <location>
        <begin position="324"/>
        <end position="344"/>
    </location>
</feature>
<feature type="transmembrane region" description="Helical" evidence="6">
    <location>
        <begin position="288"/>
        <end position="312"/>
    </location>
</feature>
<dbReference type="SUPFAM" id="SSF103473">
    <property type="entry name" value="MFS general substrate transporter"/>
    <property type="match status" value="1"/>
</dbReference>
<comment type="subcellular location">
    <subcellularLocation>
        <location evidence="1">Membrane</location>
        <topology evidence="1">Multi-pass membrane protein</topology>
    </subcellularLocation>
</comment>
<proteinExistence type="predicted"/>
<dbReference type="FunFam" id="1.20.1250.20:FF:000013">
    <property type="entry name" value="MFS general substrate transporter"/>
    <property type="match status" value="1"/>
</dbReference>
<feature type="domain" description="Major facilitator superfamily (MFS) profile" evidence="7">
    <location>
        <begin position="58"/>
        <end position="474"/>
    </location>
</feature>
<organism evidence="8 9">
    <name type="scientific">Cladosporium halotolerans</name>
    <dbReference type="NCBI Taxonomy" id="1052096"/>
    <lineage>
        <taxon>Eukaryota</taxon>
        <taxon>Fungi</taxon>
        <taxon>Dikarya</taxon>
        <taxon>Ascomycota</taxon>
        <taxon>Pezizomycotina</taxon>
        <taxon>Dothideomycetes</taxon>
        <taxon>Dothideomycetidae</taxon>
        <taxon>Cladosporiales</taxon>
        <taxon>Cladosporiaceae</taxon>
        <taxon>Cladosporium</taxon>
    </lineage>
</organism>
<dbReference type="AlphaFoldDB" id="A0AB34KLK7"/>
<dbReference type="InterPro" id="IPR020846">
    <property type="entry name" value="MFS_dom"/>
</dbReference>
<dbReference type="Gene3D" id="1.20.1250.20">
    <property type="entry name" value="MFS general substrate transporter like domains"/>
    <property type="match status" value="2"/>
</dbReference>
<evidence type="ECO:0000256" key="3">
    <source>
        <dbReference type="ARBA" id="ARBA00022692"/>
    </source>
</evidence>
<dbReference type="InterPro" id="IPR011701">
    <property type="entry name" value="MFS"/>
</dbReference>
<dbReference type="GO" id="GO:0016020">
    <property type="term" value="C:membrane"/>
    <property type="evidence" value="ECO:0007669"/>
    <property type="project" value="UniProtKB-SubCell"/>
</dbReference>
<comment type="caution">
    <text evidence="8">The sequence shown here is derived from an EMBL/GenBank/DDBJ whole genome shotgun (WGS) entry which is preliminary data.</text>
</comment>
<keyword evidence="3 6" id="KW-0812">Transmembrane</keyword>
<dbReference type="InterPro" id="IPR036259">
    <property type="entry name" value="MFS_trans_sf"/>
</dbReference>
<dbReference type="PANTHER" id="PTHR43791">
    <property type="entry name" value="PERMEASE-RELATED"/>
    <property type="match status" value="1"/>
</dbReference>
<reference evidence="8 9" key="1">
    <citation type="journal article" date="2020" name="Microbiol. Resour. Announc.">
        <title>Draft Genome Sequence of a Cladosporium Species Isolated from the Mesophotic Ascidian Didemnum maculosum.</title>
        <authorList>
            <person name="Gioti A."/>
            <person name="Siaperas R."/>
            <person name="Nikolaivits E."/>
            <person name="Le Goff G."/>
            <person name="Ouazzani J."/>
            <person name="Kotoulas G."/>
            <person name="Topakas E."/>
        </authorList>
    </citation>
    <scope>NUCLEOTIDE SEQUENCE [LARGE SCALE GENOMIC DNA]</scope>
    <source>
        <strain evidence="8 9">TM138-S3</strain>
    </source>
</reference>